<evidence type="ECO:0000256" key="2">
    <source>
        <dbReference type="ARBA" id="ARBA00010992"/>
    </source>
</evidence>
<evidence type="ECO:0000256" key="4">
    <source>
        <dbReference type="ARBA" id="ARBA00022692"/>
    </source>
</evidence>
<dbReference type="SUPFAM" id="SSF103473">
    <property type="entry name" value="MFS general substrate transporter"/>
    <property type="match status" value="1"/>
</dbReference>
<dbReference type="InterPro" id="IPR020846">
    <property type="entry name" value="MFS_dom"/>
</dbReference>
<dbReference type="NCBIfam" id="TIGR00879">
    <property type="entry name" value="SP"/>
    <property type="match status" value="1"/>
</dbReference>
<evidence type="ECO:0000256" key="3">
    <source>
        <dbReference type="ARBA" id="ARBA00022448"/>
    </source>
</evidence>
<gene>
    <name evidence="12" type="ORF">GFSPODELE1_LOCUS9368</name>
</gene>
<keyword evidence="13" id="KW-1185">Reference proteome</keyword>
<feature type="transmembrane region" description="Helical" evidence="10">
    <location>
        <begin position="399"/>
        <end position="424"/>
    </location>
</feature>
<dbReference type="Gene3D" id="1.20.1250.20">
    <property type="entry name" value="MFS general substrate transporter like domains"/>
    <property type="match status" value="1"/>
</dbReference>
<comment type="catalytic activity">
    <reaction evidence="7">
        <text>myo-inositol(out) + H(+)(out) = myo-inositol(in) + H(+)(in)</text>
        <dbReference type="Rhea" id="RHEA:60364"/>
        <dbReference type="ChEBI" id="CHEBI:15378"/>
        <dbReference type="ChEBI" id="CHEBI:17268"/>
    </reaction>
</comment>
<evidence type="ECO:0000256" key="1">
    <source>
        <dbReference type="ARBA" id="ARBA00004141"/>
    </source>
</evidence>
<dbReference type="PROSITE" id="PS50850">
    <property type="entry name" value="MFS"/>
    <property type="match status" value="1"/>
</dbReference>
<keyword evidence="6 10" id="KW-0472">Membrane</keyword>
<keyword evidence="5 10" id="KW-1133">Transmembrane helix</keyword>
<feature type="transmembrane region" description="Helical" evidence="10">
    <location>
        <begin position="467"/>
        <end position="485"/>
    </location>
</feature>
<evidence type="ECO:0000313" key="12">
    <source>
        <dbReference type="EMBL" id="CAL1713567.1"/>
    </source>
</evidence>
<reference evidence="13" key="1">
    <citation type="submission" date="2024-04" db="EMBL/GenBank/DDBJ databases">
        <authorList>
            <person name="Shaw F."/>
            <person name="Minotto A."/>
        </authorList>
    </citation>
    <scope>NUCLEOTIDE SEQUENCE [LARGE SCALE GENOMIC DNA]</scope>
</reference>
<evidence type="ECO:0000256" key="5">
    <source>
        <dbReference type="ARBA" id="ARBA00022989"/>
    </source>
</evidence>
<keyword evidence="4 10" id="KW-0812">Transmembrane</keyword>
<evidence type="ECO:0000313" key="13">
    <source>
        <dbReference type="Proteomes" id="UP001497453"/>
    </source>
</evidence>
<dbReference type="Pfam" id="PF00083">
    <property type="entry name" value="Sugar_tr"/>
    <property type="match status" value="1"/>
</dbReference>
<protein>
    <recommendedName>
        <fullName evidence="11">Major facilitator superfamily (MFS) profile domain-containing protein</fullName>
    </recommendedName>
</protein>
<dbReference type="EMBL" id="OZ037950">
    <property type="protein sequence ID" value="CAL1713567.1"/>
    <property type="molecule type" value="Genomic_DNA"/>
</dbReference>
<feature type="region of interest" description="Disordered" evidence="9">
    <location>
        <begin position="516"/>
        <end position="576"/>
    </location>
</feature>
<feature type="transmembrane region" description="Helical" evidence="10">
    <location>
        <begin position="154"/>
        <end position="173"/>
    </location>
</feature>
<dbReference type="InterPro" id="IPR005829">
    <property type="entry name" value="Sugar_transporter_CS"/>
</dbReference>
<dbReference type="PROSITE" id="PS00217">
    <property type="entry name" value="SUGAR_TRANSPORT_2"/>
    <property type="match status" value="1"/>
</dbReference>
<evidence type="ECO:0000256" key="6">
    <source>
        <dbReference type="ARBA" id="ARBA00023136"/>
    </source>
</evidence>
<name>A0ABP1E0S1_9APHY</name>
<keyword evidence="3 8" id="KW-0813">Transport</keyword>
<feature type="transmembrane region" description="Helical" evidence="10">
    <location>
        <begin position="303"/>
        <end position="327"/>
    </location>
</feature>
<feature type="transmembrane region" description="Helical" evidence="10">
    <location>
        <begin position="185"/>
        <end position="205"/>
    </location>
</feature>
<evidence type="ECO:0000256" key="9">
    <source>
        <dbReference type="SAM" id="MobiDB-lite"/>
    </source>
</evidence>
<dbReference type="PANTHER" id="PTHR48022">
    <property type="entry name" value="PLASTIDIC GLUCOSE TRANSPORTER 4"/>
    <property type="match status" value="1"/>
</dbReference>
<feature type="transmembrane region" description="Helical" evidence="10">
    <location>
        <begin position="47"/>
        <end position="73"/>
    </location>
</feature>
<evidence type="ECO:0000259" key="11">
    <source>
        <dbReference type="PROSITE" id="PS50850"/>
    </source>
</evidence>
<proteinExistence type="inferred from homology"/>
<evidence type="ECO:0000256" key="7">
    <source>
        <dbReference type="ARBA" id="ARBA00049119"/>
    </source>
</evidence>
<feature type="transmembrane region" description="Helical" evidence="10">
    <location>
        <begin position="93"/>
        <end position="113"/>
    </location>
</feature>
<dbReference type="InterPro" id="IPR003663">
    <property type="entry name" value="Sugar/inositol_transpt"/>
</dbReference>
<dbReference type="Proteomes" id="UP001497453">
    <property type="component" value="Chromosome 7"/>
</dbReference>
<evidence type="ECO:0000256" key="10">
    <source>
        <dbReference type="SAM" id="Phobius"/>
    </source>
</evidence>
<feature type="transmembrane region" description="Helical" evidence="10">
    <location>
        <begin position="339"/>
        <end position="360"/>
    </location>
</feature>
<dbReference type="InterPro" id="IPR036259">
    <property type="entry name" value="MFS_trans_sf"/>
</dbReference>
<feature type="transmembrane region" description="Helical" evidence="10">
    <location>
        <begin position="367"/>
        <end position="387"/>
    </location>
</feature>
<accession>A0ABP1E0S1</accession>
<comment type="similarity">
    <text evidence="2 8">Belongs to the major facilitator superfamily. Sugar transporter (TC 2.A.1.1) family.</text>
</comment>
<dbReference type="InterPro" id="IPR005828">
    <property type="entry name" value="MFS_sugar_transport-like"/>
</dbReference>
<comment type="subcellular location">
    <subcellularLocation>
        <location evidence="1">Membrane</location>
        <topology evidence="1">Multi-pass membrane protein</topology>
    </subcellularLocation>
</comment>
<feature type="domain" description="Major facilitator superfamily (MFS) profile" evidence="11">
    <location>
        <begin position="50"/>
        <end position="489"/>
    </location>
</feature>
<feature type="compositionally biased region" description="Basic and acidic residues" evidence="9">
    <location>
        <begin position="549"/>
        <end position="576"/>
    </location>
</feature>
<evidence type="ECO:0000256" key="8">
    <source>
        <dbReference type="RuleBase" id="RU003346"/>
    </source>
</evidence>
<dbReference type="PANTHER" id="PTHR48022:SF2">
    <property type="entry name" value="PLASTIDIC GLUCOSE TRANSPORTER 4"/>
    <property type="match status" value="1"/>
</dbReference>
<feature type="transmembrane region" description="Helical" evidence="10">
    <location>
        <begin position="217"/>
        <end position="234"/>
    </location>
</feature>
<organism evidence="12 13">
    <name type="scientific">Somion occarium</name>
    <dbReference type="NCBI Taxonomy" id="3059160"/>
    <lineage>
        <taxon>Eukaryota</taxon>
        <taxon>Fungi</taxon>
        <taxon>Dikarya</taxon>
        <taxon>Basidiomycota</taxon>
        <taxon>Agaricomycotina</taxon>
        <taxon>Agaricomycetes</taxon>
        <taxon>Polyporales</taxon>
        <taxon>Cerrenaceae</taxon>
        <taxon>Somion</taxon>
    </lineage>
</organism>
<sequence>MSTTDILPGNVSSEACFRTPSGSRGLLHRARSVAVEALPKPIHVPNYIWCTLFTAIGGFIFGFDTGSIGPITIMPKFRAQFANTETGVISPTTQGLIVSCILLTASLASLVSGPLSDRISRTRTIAIGGIVFAVGSSIACSANTLAQVFVGRSVAGVGEGLFLSVVTVYAIEIAPASSRGRLGSVVQLLITIGIASGYFVCYGTSRIASSFSWRFPLGMQAAVSVVLAAGCPFLPHSPRWLRHVGRSAEADIAWVRLGVSAADAEKTEENAERERERERSPRGNWWQEARQLWKKDVRKRTGLGVFLMGMQNASGIDGVLYYAPVLFSQAGLPGTTASFIASGVSGLVNIACTIVAQFFADSWGRRASMISGGTVIAGSMLVIGTLYASNASDTSAGRWAIIALIYIFVIGFSCTWAIVTRIICSEIQPMRTRAAATSLGQCANWAINWVIAFSTPLFLAHSSSGPYFLFGACSLITTVACLVYLPETRGASLEEVDKAFEVSHWRSLLPKRRTSDAAHIPSSMRAESIQQEQERRESNVPDIPVNETYELHDLHDINGDNERDAEHITESERERELWDTIQLPEPVNCLQEKGPDELKAQRHFIIV</sequence>
<dbReference type="InterPro" id="IPR050360">
    <property type="entry name" value="MFS_Sugar_Transporters"/>
</dbReference>
<feature type="transmembrane region" description="Helical" evidence="10">
    <location>
        <begin position="125"/>
        <end position="148"/>
    </location>
</feature>
<dbReference type="PRINTS" id="PR00171">
    <property type="entry name" value="SUGRTRNSPORT"/>
</dbReference>